<gene>
    <name evidence="1" type="ORF">S01H4_52481</name>
</gene>
<feature type="non-terminal residue" evidence="1">
    <location>
        <position position="1"/>
    </location>
</feature>
<feature type="non-terminal residue" evidence="1">
    <location>
        <position position="265"/>
    </location>
</feature>
<evidence type="ECO:0000313" key="1">
    <source>
        <dbReference type="EMBL" id="GAH12964.1"/>
    </source>
</evidence>
<organism evidence="1">
    <name type="scientific">marine sediment metagenome</name>
    <dbReference type="NCBI Taxonomy" id="412755"/>
    <lineage>
        <taxon>unclassified sequences</taxon>
        <taxon>metagenomes</taxon>
        <taxon>ecological metagenomes</taxon>
    </lineage>
</organism>
<reference evidence="1" key="1">
    <citation type="journal article" date="2014" name="Front. Microbiol.">
        <title>High frequency of phylogenetically diverse reductive dehalogenase-homologous genes in deep subseafloor sedimentary metagenomes.</title>
        <authorList>
            <person name="Kawai M."/>
            <person name="Futagami T."/>
            <person name="Toyoda A."/>
            <person name="Takaki Y."/>
            <person name="Nishi S."/>
            <person name="Hori S."/>
            <person name="Arai W."/>
            <person name="Tsubouchi T."/>
            <person name="Morono Y."/>
            <person name="Uchiyama I."/>
            <person name="Ito T."/>
            <person name="Fujiyama A."/>
            <person name="Inagaki F."/>
            <person name="Takami H."/>
        </authorList>
    </citation>
    <scope>NUCLEOTIDE SEQUENCE</scope>
    <source>
        <strain evidence="1">Expedition CK06-06</strain>
    </source>
</reference>
<name>X1E733_9ZZZZ</name>
<dbReference type="AlphaFoldDB" id="X1E733"/>
<proteinExistence type="predicted"/>
<protein>
    <submittedName>
        <fullName evidence="1">Uncharacterized protein</fullName>
    </submittedName>
</protein>
<sequence length="265" mass="28786">DQPDGLPRKILYSAGTTVEVNPIQTTWENGTAFSRMSGLNKSIGHRQPVEDETPASTNSPWNINVTVSTNYRFYDEAQQRYRTRFGTGVTVYPTLDIFGKTVIPYPKAAFREPLGITVSLESFDGEFVRDGSETATIIADVTWRGNPITGKFTENEGTLDESIIDFPFPEVTFEAGTCFESNAGDAGQMKDTRNISSGCLVIGNNLSISLDSYASLVSLSRTDIKNLSGVTHTHEAQVNDSGNGTTTRTISLSGATTANHTHIIT</sequence>
<accession>X1E733</accession>
<comment type="caution">
    <text evidence="1">The sequence shown here is derived from an EMBL/GenBank/DDBJ whole genome shotgun (WGS) entry which is preliminary data.</text>
</comment>
<dbReference type="EMBL" id="BART01029988">
    <property type="protein sequence ID" value="GAH12964.1"/>
    <property type="molecule type" value="Genomic_DNA"/>
</dbReference>